<evidence type="ECO:0000256" key="4">
    <source>
        <dbReference type="SAM" id="Coils"/>
    </source>
</evidence>
<proteinExistence type="inferred from homology"/>
<dbReference type="Pfam" id="PF25984">
    <property type="entry name" value="BSH_YknX"/>
    <property type="match status" value="1"/>
</dbReference>
<dbReference type="InterPro" id="IPR011053">
    <property type="entry name" value="Single_hybrid_motif"/>
</dbReference>
<feature type="domain" description="YknX-like C-terminal permuted SH3-like" evidence="7">
    <location>
        <begin position="305"/>
        <end position="372"/>
    </location>
</feature>
<dbReference type="InterPro" id="IPR058638">
    <property type="entry name" value="HH_YknX-like"/>
</dbReference>
<protein>
    <submittedName>
        <fullName evidence="9">Uncharacterized protein</fullName>
    </submittedName>
</protein>
<dbReference type="Pfam" id="PF25990">
    <property type="entry name" value="Beta-barrel_YknX"/>
    <property type="match status" value="1"/>
</dbReference>
<dbReference type="EMBL" id="AVPG01000021">
    <property type="protein sequence ID" value="KGX85554.1"/>
    <property type="molecule type" value="Genomic_DNA"/>
</dbReference>
<dbReference type="Pfam" id="PF25982">
    <property type="entry name" value="HH_YknX"/>
    <property type="match status" value="1"/>
</dbReference>
<dbReference type="NCBIfam" id="TIGR01730">
    <property type="entry name" value="RND_mfp"/>
    <property type="match status" value="1"/>
</dbReference>
<feature type="domain" description="YknX-like barrel-sandwich hybrid" evidence="6">
    <location>
        <begin position="60"/>
        <end position="210"/>
    </location>
</feature>
<dbReference type="Proteomes" id="UP000030401">
    <property type="component" value="Unassembled WGS sequence"/>
</dbReference>
<evidence type="ECO:0000313" key="10">
    <source>
        <dbReference type="Proteomes" id="UP000030401"/>
    </source>
</evidence>
<organism evidence="9 10">
    <name type="scientific">Pontibacillus litoralis JSM 072002</name>
    <dbReference type="NCBI Taxonomy" id="1385512"/>
    <lineage>
        <taxon>Bacteria</taxon>
        <taxon>Bacillati</taxon>
        <taxon>Bacillota</taxon>
        <taxon>Bacilli</taxon>
        <taxon>Bacillales</taxon>
        <taxon>Bacillaceae</taxon>
        <taxon>Pontibacillus</taxon>
    </lineage>
</organism>
<dbReference type="InterPro" id="IPR006143">
    <property type="entry name" value="RND_pump_MFP"/>
</dbReference>
<dbReference type="InterPro" id="IPR058637">
    <property type="entry name" value="YknX-like_C"/>
</dbReference>
<evidence type="ECO:0000259" key="8">
    <source>
        <dbReference type="Pfam" id="PF25990"/>
    </source>
</evidence>
<dbReference type="InterPro" id="IPR050465">
    <property type="entry name" value="UPF0194_transport"/>
</dbReference>
<evidence type="ECO:0000259" key="5">
    <source>
        <dbReference type="Pfam" id="PF25982"/>
    </source>
</evidence>
<dbReference type="SUPFAM" id="SSF51230">
    <property type="entry name" value="Single hybrid motif"/>
    <property type="match status" value="1"/>
</dbReference>
<evidence type="ECO:0000256" key="1">
    <source>
        <dbReference type="ARBA" id="ARBA00004196"/>
    </source>
</evidence>
<name>A0A0A5G0K1_9BACI</name>
<dbReference type="STRING" id="1385512.N784_08580"/>
<feature type="domain" description="YknX-like alpha-helical hairpin" evidence="5">
    <location>
        <begin position="93"/>
        <end position="177"/>
    </location>
</feature>
<dbReference type="PANTHER" id="PTHR32347:SF14">
    <property type="entry name" value="EFFLUX SYSTEM COMPONENT YKNX-RELATED"/>
    <property type="match status" value="1"/>
</dbReference>
<evidence type="ECO:0000256" key="3">
    <source>
        <dbReference type="ARBA" id="ARBA00023054"/>
    </source>
</evidence>
<dbReference type="RefSeq" id="WP_036835292.1">
    <property type="nucleotide sequence ID" value="NZ_AVPG01000021.1"/>
</dbReference>
<dbReference type="PANTHER" id="PTHR32347">
    <property type="entry name" value="EFFLUX SYSTEM COMPONENT YKNX-RELATED"/>
    <property type="match status" value="1"/>
</dbReference>
<dbReference type="Pfam" id="PF25989">
    <property type="entry name" value="YknX_C"/>
    <property type="match status" value="1"/>
</dbReference>
<dbReference type="GO" id="GO:0022857">
    <property type="term" value="F:transmembrane transporter activity"/>
    <property type="evidence" value="ECO:0007669"/>
    <property type="project" value="InterPro"/>
</dbReference>
<evidence type="ECO:0000259" key="7">
    <source>
        <dbReference type="Pfam" id="PF25989"/>
    </source>
</evidence>
<feature type="coiled-coil region" evidence="4">
    <location>
        <begin position="113"/>
        <end position="174"/>
    </location>
</feature>
<comment type="caution">
    <text evidence="9">The sequence shown here is derived from an EMBL/GenBank/DDBJ whole genome shotgun (WGS) entry which is preliminary data.</text>
</comment>
<comment type="subcellular location">
    <subcellularLocation>
        <location evidence="1">Cell envelope</location>
    </subcellularLocation>
</comment>
<dbReference type="Gene3D" id="2.40.50.100">
    <property type="match status" value="1"/>
</dbReference>
<dbReference type="Gene3D" id="2.40.420.20">
    <property type="match status" value="1"/>
</dbReference>
<reference evidence="9 10" key="1">
    <citation type="submission" date="2013-08" db="EMBL/GenBank/DDBJ databases">
        <authorList>
            <person name="Huang J."/>
            <person name="Wang G."/>
        </authorList>
    </citation>
    <scope>NUCLEOTIDE SEQUENCE [LARGE SCALE GENOMIC DNA]</scope>
    <source>
        <strain evidence="9 10">JSM 072002</strain>
    </source>
</reference>
<gene>
    <name evidence="9" type="ORF">N784_08580</name>
</gene>
<dbReference type="InterPro" id="IPR058639">
    <property type="entry name" value="BSH_YknX-like"/>
</dbReference>
<dbReference type="GO" id="GO:0030313">
    <property type="term" value="C:cell envelope"/>
    <property type="evidence" value="ECO:0007669"/>
    <property type="project" value="UniProtKB-SubCell"/>
</dbReference>
<feature type="domain" description="YknX-like beta-barrel" evidence="8">
    <location>
        <begin position="215"/>
        <end position="297"/>
    </location>
</feature>
<evidence type="ECO:0000313" key="9">
    <source>
        <dbReference type="EMBL" id="KGX85554.1"/>
    </source>
</evidence>
<dbReference type="Gene3D" id="2.40.30.170">
    <property type="match status" value="1"/>
</dbReference>
<dbReference type="eggNOG" id="COG0845">
    <property type="taxonomic scope" value="Bacteria"/>
</dbReference>
<evidence type="ECO:0000256" key="2">
    <source>
        <dbReference type="ARBA" id="ARBA00009477"/>
    </source>
</evidence>
<dbReference type="OrthoDB" id="85226at2"/>
<sequence length="373" mass="41531">MKKSFIIAGVVILIVATIGIGVYRQASAVAPSVKVTKIKKETLSSDIIIPGTLKLGSKHVVYPSPEQGEVKSIPVQQGDKVKKGDVLVEYENEQLDLEKQQNQTAINNSYYRINHIDKQVERLEDTKKDLQKQVGEKEAEKQIEEQREQLDLEKRTANSELEQQLLQKDMLEKRTNELTVTSDVNGTVLQRNEPESFISGESSQPIVYVGDMSDFVVEGTLSEYDTIEVKEGQSVILTSDAYPEKKWQGEVASIGTLPKQQAEGLGNESQAVQYPVEVNVTSKKMNVKPGFQLTMEIETNAKKTNTLPITAIQQDGEDYFVFIIDNNVLKKKKVEVGLTTGDKMEVVEGVTKEDKVAEQLPDNAVDGMEVTIQ</sequence>
<accession>A0A0A5G0K1</accession>
<keyword evidence="3 4" id="KW-0175">Coiled coil</keyword>
<dbReference type="GO" id="GO:0016020">
    <property type="term" value="C:membrane"/>
    <property type="evidence" value="ECO:0007669"/>
    <property type="project" value="InterPro"/>
</dbReference>
<dbReference type="AlphaFoldDB" id="A0A0A5G0K1"/>
<keyword evidence="10" id="KW-1185">Reference proteome</keyword>
<dbReference type="InterPro" id="IPR058636">
    <property type="entry name" value="Beta-barrel_YknX"/>
</dbReference>
<comment type="similarity">
    <text evidence="2">Belongs to the membrane fusion protein (MFP) (TC 8.A.1) family.</text>
</comment>
<evidence type="ECO:0000259" key="6">
    <source>
        <dbReference type="Pfam" id="PF25984"/>
    </source>
</evidence>